<evidence type="ECO:0000259" key="14">
    <source>
        <dbReference type="Pfam" id="PF14748"/>
    </source>
</evidence>
<evidence type="ECO:0000313" key="16">
    <source>
        <dbReference type="Proteomes" id="UP000823982"/>
    </source>
</evidence>
<dbReference type="GO" id="GO:0004735">
    <property type="term" value="F:pyrroline-5-carboxylate reductase activity"/>
    <property type="evidence" value="ECO:0007669"/>
    <property type="project" value="UniProtKB-UniRule"/>
</dbReference>
<dbReference type="GO" id="GO:0055129">
    <property type="term" value="P:L-proline biosynthetic process"/>
    <property type="evidence" value="ECO:0007669"/>
    <property type="project" value="UniProtKB-UniRule"/>
</dbReference>
<keyword evidence="4 9" id="KW-0028">Amino-acid biosynthesis</keyword>
<evidence type="ECO:0000256" key="8">
    <source>
        <dbReference type="ARBA" id="ARBA00058118"/>
    </source>
</evidence>
<dbReference type="EMBL" id="DVIR01000012">
    <property type="protein sequence ID" value="HIS24122.1"/>
    <property type="molecule type" value="Genomic_DNA"/>
</dbReference>
<proteinExistence type="inferred from homology"/>
<evidence type="ECO:0000256" key="5">
    <source>
        <dbReference type="ARBA" id="ARBA00022650"/>
    </source>
</evidence>
<accession>A0A9D1END4</accession>
<comment type="pathway">
    <text evidence="9 12">Amino-acid biosynthesis; L-proline biosynthesis; L-proline from L-glutamate 5-semialdehyde: step 1/1.</text>
</comment>
<dbReference type="EC" id="1.5.1.2" evidence="9 10"/>
<evidence type="ECO:0000256" key="10">
    <source>
        <dbReference type="NCBIfam" id="TIGR00112"/>
    </source>
</evidence>
<evidence type="ECO:0000256" key="1">
    <source>
        <dbReference type="ARBA" id="ARBA00004496"/>
    </source>
</evidence>
<sequence length="273" mass="28229">MSDTKISGAQVALIGAGNMGYAILKGMLDAGLYPPQSVFVADKSAVCLERAKKLGVKVSDDAAAAVAGAKTVIFAVKPNAFAQTAEQVKDSIPADAVIVSILAGKKISVIDEALGGGRKVVRVMPNTPALVGCGMSGVCAAESVSSDDVSSVIKIFSCFGRAVQTDESMMDTVTGISGSGPAYAFMFIDAMAKSAVRHGMSEEQAKLFSAQTVLGAAKMVLESDESPEQLKINVCSPGGTTIEAVNVFEQRGLYQIVDSAIDACIEKSKKMSE</sequence>
<dbReference type="Gene3D" id="3.40.50.720">
    <property type="entry name" value="NAD(P)-binding Rossmann-like Domain"/>
    <property type="match status" value="1"/>
</dbReference>
<feature type="binding site" evidence="11">
    <location>
        <begin position="14"/>
        <end position="19"/>
    </location>
    <ligand>
        <name>NADP(+)</name>
        <dbReference type="ChEBI" id="CHEBI:58349"/>
    </ligand>
</feature>
<evidence type="ECO:0000256" key="11">
    <source>
        <dbReference type="PIRSR" id="PIRSR000193-1"/>
    </source>
</evidence>
<dbReference type="PIRSF" id="PIRSF000193">
    <property type="entry name" value="Pyrrol-5-carb_rd"/>
    <property type="match status" value="1"/>
</dbReference>
<comment type="catalytic activity">
    <reaction evidence="9 12">
        <text>L-proline + NADP(+) = (S)-1-pyrroline-5-carboxylate + NADPH + 2 H(+)</text>
        <dbReference type="Rhea" id="RHEA:14109"/>
        <dbReference type="ChEBI" id="CHEBI:15378"/>
        <dbReference type="ChEBI" id="CHEBI:17388"/>
        <dbReference type="ChEBI" id="CHEBI:57783"/>
        <dbReference type="ChEBI" id="CHEBI:58349"/>
        <dbReference type="ChEBI" id="CHEBI:60039"/>
        <dbReference type="EC" id="1.5.1.2"/>
    </reaction>
</comment>
<gene>
    <name evidence="9 15" type="primary">proC</name>
    <name evidence="15" type="ORF">IAD01_01805</name>
</gene>
<evidence type="ECO:0000256" key="12">
    <source>
        <dbReference type="RuleBase" id="RU003903"/>
    </source>
</evidence>
<dbReference type="FunFam" id="3.40.50.720:FF:000190">
    <property type="entry name" value="Pyrroline-5-carboxylate reductase"/>
    <property type="match status" value="1"/>
</dbReference>
<name>A0A9D1END4_9FIRM</name>
<evidence type="ECO:0000256" key="3">
    <source>
        <dbReference type="ARBA" id="ARBA00022490"/>
    </source>
</evidence>
<dbReference type="SUPFAM" id="SSF48179">
    <property type="entry name" value="6-phosphogluconate dehydrogenase C-terminal domain-like"/>
    <property type="match status" value="1"/>
</dbReference>
<evidence type="ECO:0000256" key="7">
    <source>
        <dbReference type="ARBA" id="ARBA00023002"/>
    </source>
</evidence>
<dbReference type="Pfam" id="PF14748">
    <property type="entry name" value="P5CR_dimer"/>
    <property type="match status" value="1"/>
</dbReference>
<feature type="domain" description="Pyrroline-5-carboxylate reductase catalytic N-terminal" evidence="13">
    <location>
        <begin position="11"/>
        <end position="104"/>
    </location>
</feature>
<dbReference type="InterPro" id="IPR000304">
    <property type="entry name" value="Pyrroline-COOH_reductase"/>
</dbReference>
<reference evidence="15" key="1">
    <citation type="submission" date="2020-10" db="EMBL/GenBank/DDBJ databases">
        <authorList>
            <person name="Gilroy R."/>
        </authorList>
    </citation>
    <scope>NUCLEOTIDE SEQUENCE</scope>
    <source>
        <strain evidence="15">CHK157-1446</strain>
    </source>
</reference>
<evidence type="ECO:0000256" key="6">
    <source>
        <dbReference type="ARBA" id="ARBA00022857"/>
    </source>
</evidence>
<dbReference type="InterPro" id="IPR008927">
    <property type="entry name" value="6-PGluconate_DH-like_C_sf"/>
</dbReference>
<dbReference type="SUPFAM" id="SSF51735">
    <property type="entry name" value="NAD(P)-binding Rossmann-fold domains"/>
    <property type="match status" value="1"/>
</dbReference>
<comment type="similarity">
    <text evidence="2 9 12">Belongs to the pyrroline-5-carboxylate reductase family.</text>
</comment>
<feature type="domain" description="Pyrroline-5-carboxylate reductase dimerisation" evidence="14">
    <location>
        <begin position="167"/>
        <end position="271"/>
    </location>
</feature>
<dbReference type="NCBIfam" id="TIGR00112">
    <property type="entry name" value="proC"/>
    <property type="match status" value="1"/>
</dbReference>
<dbReference type="PANTHER" id="PTHR11645:SF0">
    <property type="entry name" value="PYRROLINE-5-CARBOXYLATE REDUCTASE 3"/>
    <property type="match status" value="1"/>
</dbReference>
<keyword evidence="7 9" id="KW-0560">Oxidoreductase</keyword>
<comment type="subcellular location">
    <subcellularLocation>
        <location evidence="1 9">Cytoplasm</location>
    </subcellularLocation>
</comment>
<reference evidence="15" key="2">
    <citation type="journal article" date="2021" name="PeerJ">
        <title>Extensive microbial diversity within the chicken gut microbiome revealed by metagenomics and culture.</title>
        <authorList>
            <person name="Gilroy R."/>
            <person name="Ravi A."/>
            <person name="Getino M."/>
            <person name="Pursley I."/>
            <person name="Horton D.L."/>
            <person name="Alikhan N.F."/>
            <person name="Baker D."/>
            <person name="Gharbi K."/>
            <person name="Hall N."/>
            <person name="Watson M."/>
            <person name="Adriaenssens E.M."/>
            <person name="Foster-Nyarko E."/>
            <person name="Jarju S."/>
            <person name="Secka A."/>
            <person name="Antonio M."/>
            <person name="Oren A."/>
            <person name="Chaudhuri R.R."/>
            <person name="La Ragione R."/>
            <person name="Hildebrand F."/>
            <person name="Pallen M.J."/>
        </authorList>
    </citation>
    <scope>NUCLEOTIDE SEQUENCE</scope>
    <source>
        <strain evidence="15">CHK157-1446</strain>
    </source>
</reference>
<keyword evidence="3 9" id="KW-0963">Cytoplasm</keyword>
<comment type="catalytic activity">
    <reaction evidence="9">
        <text>L-proline + NAD(+) = (S)-1-pyrroline-5-carboxylate + NADH + 2 H(+)</text>
        <dbReference type="Rhea" id="RHEA:14105"/>
        <dbReference type="ChEBI" id="CHEBI:15378"/>
        <dbReference type="ChEBI" id="CHEBI:17388"/>
        <dbReference type="ChEBI" id="CHEBI:57540"/>
        <dbReference type="ChEBI" id="CHEBI:57945"/>
        <dbReference type="ChEBI" id="CHEBI:60039"/>
        <dbReference type="EC" id="1.5.1.2"/>
    </reaction>
</comment>
<dbReference type="GO" id="GO:0005737">
    <property type="term" value="C:cytoplasm"/>
    <property type="evidence" value="ECO:0007669"/>
    <property type="project" value="UniProtKB-SubCell"/>
</dbReference>
<evidence type="ECO:0000313" key="15">
    <source>
        <dbReference type="EMBL" id="HIS24122.1"/>
    </source>
</evidence>
<keyword evidence="5 9" id="KW-0641">Proline biosynthesis</keyword>
<dbReference type="InterPro" id="IPR053790">
    <property type="entry name" value="P5CR-like_CS"/>
</dbReference>
<evidence type="ECO:0000256" key="9">
    <source>
        <dbReference type="HAMAP-Rule" id="MF_01925"/>
    </source>
</evidence>
<dbReference type="FunFam" id="1.10.3730.10:FF:000001">
    <property type="entry name" value="Pyrroline-5-carboxylate reductase"/>
    <property type="match status" value="1"/>
</dbReference>
<evidence type="ECO:0000259" key="13">
    <source>
        <dbReference type="Pfam" id="PF03807"/>
    </source>
</evidence>
<comment type="function">
    <text evidence="8 9">Catalyzes the reduction of 1-pyrroline-5-carboxylate (PCA) to L-proline.</text>
</comment>
<dbReference type="InterPro" id="IPR036291">
    <property type="entry name" value="NAD(P)-bd_dom_sf"/>
</dbReference>
<organism evidence="15 16">
    <name type="scientific">Candidatus Faeciplasma gallinarum</name>
    <dbReference type="NCBI Taxonomy" id="2840799"/>
    <lineage>
        <taxon>Bacteria</taxon>
        <taxon>Bacillati</taxon>
        <taxon>Bacillota</taxon>
        <taxon>Clostridia</taxon>
        <taxon>Eubacteriales</taxon>
        <taxon>Oscillospiraceae</taxon>
        <taxon>Oscillospiraceae incertae sedis</taxon>
        <taxon>Candidatus Faeciplasma</taxon>
    </lineage>
</organism>
<evidence type="ECO:0000256" key="2">
    <source>
        <dbReference type="ARBA" id="ARBA00005525"/>
    </source>
</evidence>
<dbReference type="PROSITE" id="PS00521">
    <property type="entry name" value="P5CR"/>
    <property type="match status" value="1"/>
</dbReference>
<dbReference type="AlphaFoldDB" id="A0A9D1END4"/>
<dbReference type="PANTHER" id="PTHR11645">
    <property type="entry name" value="PYRROLINE-5-CARBOXYLATE REDUCTASE"/>
    <property type="match status" value="1"/>
</dbReference>
<keyword evidence="6 9" id="KW-0521">NADP</keyword>
<dbReference type="InterPro" id="IPR029036">
    <property type="entry name" value="P5CR_dimer"/>
</dbReference>
<dbReference type="Gene3D" id="1.10.3730.10">
    <property type="entry name" value="ProC C-terminal domain-like"/>
    <property type="match status" value="1"/>
</dbReference>
<evidence type="ECO:0000256" key="4">
    <source>
        <dbReference type="ARBA" id="ARBA00022605"/>
    </source>
</evidence>
<dbReference type="Proteomes" id="UP000823982">
    <property type="component" value="Unassembled WGS sequence"/>
</dbReference>
<dbReference type="InterPro" id="IPR028939">
    <property type="entry name" value="P5C_Rdtase_cat_N"/>
</dbReference>
<protein>
    <recommendedName>
        <fullName evidence="9 10">Pyrroline-5-carboxylate reductase</fullName>
        <shortName evidence="9">P5C reductase</shortName>
        <shortName evidence="9">P5CR</shortName>
        <ecNumber evidence="9 10">1.5.1.2</ecNumber>
    </recommendedName>
    <alternativeName>
        <fullName evidence="9">PCA reductase</fullName>
    </alternativeName>
</protein>
<dbReference type="Pfam" id="PF03807">
    <property type="entry name" value="F420_oxidored"/>
    <property type="match status" value="1"/>
</dbReference>
<comment type="caution">
    <text evidence="15">The sequence shown here is derived from an EMBL/GenBank/DDBJ whole genome shotgun (WGS) entry which is preliminary data.</text>
</comment>
<dbReference type="HAMAP" id="MF_01925">
    <property type="entry name" value="P5C_reductase"/>
    <property type="match status" value="1"/>
</dbReference>
<feature type="binding site" evidence="11">
    <location>
        <begin position="75"/>
        <end position="78"/>
    </location>
    <ligand>
        <name>NADP(+)</name>
        <dbReference type="ChEBI" id="CHEBI:58349"/>
    </ligand>
</feature>